<evidence type="ECO:0000313" key="2">
    <source>
        <dbReference type="Proteomes" id="UP001482620"/>
    </source>
</evidence>
<organism evidence="1 2">
    <name type="scientific">Ilyodon furcidens</name>
    <name type="common">goldbreast splitfin</name>
    <dbReference type="NCBI Taxonomy" id="33524"/>
    <lineage>
        <taxon>Eukaryota</taxon>
        <taxon>Metazoa</taxon>
        <taxon>Chordata</taxon>
        <taxon>Craniata</taxon>
        <taxon>Vertebrata</taxon>
        <taxon>Euteleostomi</taxon>
        <taxon>Actinopterygii</taxon>
        <taxon>Neopterygii</taxon>
        <taxon>Teleostei</taxon>
        <taxon>Neoteleostei</taxon>
        <taxon>Acanthomorphata</taxon>
        <taxon>Ovalentaria</taxon>
        <taxon>Atherinomorphae</taxon>
        <taxon>Cyprinodontiformes</taxon>
        <taxon>Goodeidae</taxon>
        <taxon>Ilyodon</taxon>
    </lineage>
</organism>
<dbReference type="Proteomes" id="UP001482620">
    <property type="component" value="Unassembled WGS sequence"/>
</dbReference>
<accession>A0ABV0URZ4</accession>
<comment type="caution">
    <text evidence="1">The sequence shown here is derived from an EMBL/GenBank/DDBJ whole genome shotgun (WGS) entry which is preliminary data.</text>
</comment>
<keyword evidence="2" id="KW-1185">Reference proteome</keyword>
<evidence type="ECO:0000313" key="1">
    <source>
        <dbReference type="EMBL" id="MEQ2247969.1"/>
    </source>
</evidence>
<protein>
    <submittedName>
        <fullName evidence="1">Uncharacterized protein</fullName>
    </submittedName>
</protein>
<reference evidence="1 2" key="1">
    <citation type="submission" date="2021-06" db="EMBL/GenBank/DDBJ databases">
        <authorList>
            <person name="Palmer J.M."/>
        </authorList>
    </citation>
    <scope>NUCLEOTIDE SEQUENCE [LARGE SCALE GENOMIC DNA]</scope>
    <source>
        <strain evidence="2">if_2019</strain>
        <tissue evidence="1">Muscle</tissue>
    </source>
</reference>
<proteinExistence type="predicted"/>
<gene>
    <name evidence="1" type="ORF">ILYODFUR_014542</name>
</gene>
<name>A0ABV0URZ4_9TELE</name>
<dbReference type="EMBL" id="JAHRIQ010082328">
    <property type="protein sequence ID" value="MEQ2247969.1"/>
    <property type="molecule type" value="Genomic_DNA"/>
</dbReference>
<sequence>MSVIILCSSASNTRIATDKSALSLSLSAGGKLAFLFCLPEIAQKEEAILVSGPDPPFGFRISLHSLGQNTHPSCYAASGEQDFTSFLTSEKRTLGDLCHITQLIRKITSVMLSNYIP</sequence>